<evidence type="ECO:0000313" key="4">
    <source>
        <dbReference type="EMBL" id="PIO71231.1"/>
    </source>
</evidence>
<evidence type="ECO:0000313" key="5">
    <source>
        <dbReference type="Proteomes" id="UP000230423"/>
    </source>
</evidence>
<name>A0A2G9T9U4_TELCI</name>
<dbReference type="EMBL" id="KZ346014">
    <property type="protein sequence ID" value="PIO71231.1"/>
    <property type="molecule type" value="Genomic_DNA"/>
</dbReference>
<sequence length="98" mass="9843">MLFAVIVMFELVAVLAISHLVFCGSKKNKEAKQDDGEARKSAGGTVSTQSAPPAAPASAAAPAGAPAAAPKPIPVPTDGDNNYEDIQVGENPPPPPPA</sequence>
<protein>
    <submittedName>
        <fullName evidence="3">Uncharacterized protein</fullName>
    </submittedName>
</protein>
<gene>
    <name evidence="4" type="ORF">TELCIR_06877</name>
    <name evidence="3" type="ORF">TELCIR_23901</name>
</gene>
<dbReference type="Proteomes" id="UP000230423">
    <property type="component" value="Unassembled WGS sequence"/>
</dbReference>
<accession>A0A2G9T9U4</accession>
<reference evidence="3 5" key="1">
    <citation type="submission" date="2015-09" db="EMBL/GenBank/DDBJ databases">
        <title>Draft genome of the parasitic nematode Teladorsagia circumcincta isolate WARC Sus (inbred).</title>
        <authorList>
            <person name="Mitreva M."/>
        </authorList>
    </citation>
    <scope>NUCLEOTIDE SEQUENCE [LARGE SCALE GENOMIC DNA]</scope>
    <source>
        <strain evidence="3 5">S</strain>
    </source>
</reference>
<feature type="chain" id="PRO_5013517235" evidence="2">
    <location>
        <begin position="17"/>
        <end position="98"/>
    </location>
</feature>
<evidence type="ECO:0000256" key="2">
    <source>
        <dbReference type="SAM" id="SignalP"/>
    </source>
</evidence>
<dbReference type="EMBL" id="KZ393104">
    <property type="protein sequence ID" value="PIO54729.1"/>
    <property type="molecule type" value="Genomic_DNA"/>
</dbReference>
<feature type="compositionally biased region" description="Low complexity" evidence="1">
    <location>
        <begin position="56"/>
        <end position="68"/>
    </location>
</feature>
<dbReference type="AlphaFoldDB" id="A0A2G9T9U4"/>
<evidence type="ECO:0000256" key="1">
    <source>
        <dbReference type="SAM" id="MobiDB-lite"/>
    </source>
</evidence>
<keyword evidence="5" id="KW-1185">Reference proteome</keyword>
<feature type="compositionally biased region" description="Basic and acidic residues" evidence="1">
    <location>
        <begin position="28"/>
        <end position="40"/>
    </location>
</feature>
<proteinExistence type="predicted"/>
<keyword evidence="2" id="KW-0732">Signal</keyword>
<feature type="region of interest" description="Disordered" evidence="1">
    <location>
        <begin position="28"/>
        <end position="98"/>
    </location>
</feature>
<feature type="signal peptide" evidence="2">
    <location>
        <begin position="1"/>
        <end position="16"/>
    </location>
</feature>
<evidence type="ECO:0000313" key="3">
    <source>
        <dbReference type="EMBL" id="PIO54729.1"/>
    </source>
</evidence>
<organism evidence="3 5">
    <name type="scientific">Teladorsagia circumcincta</name>
    <name type="common">Brown stomach worm</name>
    <name type="synonym">Ostertagia circumcincta</name>
    <dbReference type="NCBI Taxonomy" id="45464"/>
    <lineage>
        <taxon>Eukaryota</taxon>
        <taxon>Metazoa</taxon>
        <taxon>Ecdysozoa</taxon>
        <taxon>Nematoda</taxon>
        <taxon>Chromadorea</taxon>
        <taxon>Rhabditida</taxon>
        <taxon>Rhabditina</taxon>
        <taxon>Rhabditomorpha</taxon>
        <taxon>Strongyloidea</taxon>
        <taxon>Trichostrongylidae</taxon>
        <taxon>Teladorsagia</taxon>
    </lineage>
</organism>